<dbReference type="SUPFAM" id="SSF48403">
    <property type="entry name" value="Ankyrin repeat"/>
    <property type="match status" value="1"/>
</dbReference>
<evidence type="ECO:0000313" key="2">
    <source>
        <dbReference type="Proteomes" id="UP000018320"/>
    </source>
</evidence>
<dbReference type="VEuPathDB" id="GiardiaDB:DHA2_151057"/>
<evidence type="ECO:0000313" key="1">
    <source>
        <dbReference type="EMBL" id="ESU39309.1"/>
    </source>
</evidence>
<dbReference type="Proteomes" id="UP000018320">
    <property type="component" value="Unassembled WGS sequence"/>
</dbReference>
<evidence type="ECO:0008006" key="3">
    <source>
        <dbReference type="Google" id="ProtNLM"/>
    </source>
</evidence>
<accession>V6TKY7</accession>
<proteinExistence type="predicted"/>
<dbReference type="EMBL" id="AHGT01000004">
    <property type="protein sequence ID" value="ESU39309.1"/>
    <property type="molecule type" value="Genomic_DNA"/>
</dbReference>
<comment type="caution">
    <text evidence="1">The sequence shown here is derived from an EMBL/GenBank/DDBJ whole genome shotgun (WGS) entry which is preliminary data.</text>
</comment>
<reference evidence="2" key="1">
    <citation type="submission" date="2012-02" db="EMBL/GenBank/DDBJ databases">
        <title>Genome sequencing of Giardia lamblia Genotypes A2 and B isolates (DH and GS) and comparative analysis with the genomes of Genotypes A1 and E (WB and Pig).</title>
        <authorList>
            <person name="Adam R."/>
            <person name="Dahlstrom E."/>
            <person name="Martens C."/>
            <person name="Bruno D."/>
            <person name="Barbian K."/>
            <person name="Porcella S.F."/>
            <person name="Nash T."/>
        </authorList>
    </citation>
    <scope>NUCLEOTIDE SEQUENCE</scope>
    <source>
        <strain evidence="2">DH</strain>
    </source>
</reference>
<gene>
    <name evidence="1" type="ORF">DHA2_151057</name>
</gene>
<reference evidence="1 2" key="2">
    <citation type="journal article" date="2013" name="Genome Biol. Evol.">
        <title>Genome sequencing of Giardia lamblia genotypes A2 and B isolates (DH and GS) and comparative analysis with the genomes of genotypes A1 and E (WB and Pig).</title>
        <authorList>
            <person name="Adam R.D."/>
            <person name="Dahlstrom E.W."/>
            <person name="Martens C.A."/>
            <person name="Bruno D.P."/>
            <person name="Barbian K.D."/>
            <person name="Ricklefs S.M."/>
            <person name="Hernandez M.M."/>
            <person name="Narla N.P."/>
            <person name="Patel R.B."/>
            <person name="Porcella S.F."/>
            <person name="Nash T.E."/>
        </authorList>
    </citation>
    <scope>NUCLEOTIDE SEQUENCE [LARGE SCALE GENOMIC DNA]</scope>
    <source>
        <strain evidence="1 2">DH</strain>
    </source>
</reference>
<dbReference type="AlphaFoldDB" id="V6TKY7"/>
<dbReference type="InterPro" id="IPR036770">
    <property type="entry name" value="Ankyrin_rpt-contain_sf"/>
</dbReference>
<sequence length="73" mass="8328">MLMYTAAFEDTDMVSQHLDEKGKKDRQGLTTLIITAQNRRGEAVKLLMKYEGGVSGLTDLIHSVSVTKYYRFR</sequence>
<protein>
    <recommendedName>
        <fullName evidence="3">Ankyrin repeat protein</fullName>
    </recommendedName>
</protein>
<name>V6TKY7_GIAIN</name>
<organism evidence="1 2">
    <name type="scientific">Giardia intestinalis</name>
    <name type="common">Giardia lamblia</name>
    <dbReference type="NCBI Taxonomy" id="5741"/>
    <lineage>
        <taxon>Eukaryota</taxon>
        <taxon>Metamonada</taxon>
        <taxon>Diplomonadida</taxon>
        <taxon>Hexamitidae</taxon>
        <taxon>Giardiinae</taxon>
        <taxon>Giardia</taxon>
    </lineage>
</organism>